<protein>
    <submittedName>
        <fullName evidence="1">Uncharacterized protein</fullName>
    </submittedName>
</protein>
<gene>
    <name evidence="1" type="ORF">PACLA_8A034553</name>
</gene>
<dbReference type="Proteomes" id="UP001152795">
    <property type="component" value="Unassembled WGS sequence"/>
</dbReference>
<dbReference type="OrthoDB" id="10649354at2759"/>
<proteinExistence type="predicted"/>
<sequence length="269" mass="30354">MASYILKEGVAKVSEVFNTQFPNKIYKSDKAVQRLLQLPVVIVKGEFLFLTEKSPDVNYKILLELLPKMLPAEREVGSRISKKTLRTLCQLASTESDRKLLKYIATWGQSAKHAKLTYGIDDNVRQVQQVNQAMLMANEIQKSVMKLATLEDTALFNSLGIPKDISSESESDESDSETDYFSSDLKPELELKQTTTGSNVSPNLHASETPPNEVCLSWLKESKFNWVLFHQECLLRLKHLHEDVFDELLTVFANNLSASGVNEDELAQL</sequence>
<accession>A0A6S7I176</accession>
<comment type="caution">
    <text evidence="1">The sequence shown here is derived from an EMBL/GenBank/DDBJ whole genome shotgun (WGS) entry which is preliminary data.</text>
</comment>
<reference evidence="1" key="1">
    <citation type="submission" date="2020-04" db="EMBL/GenBank/DDBJ databases">
        <authorList>
            <person name="Alioto T."/>
            <person name="Alioto T."/>
            <person name="Gomez Garrido J."/>
        </authorList>
    </citation>
    <scope>NUCLEOTIDE SEQUENCE</scope>
    <source>
        <strain evidence="1">A484AB</strain>
    </source>
</reference>
<dbReference type="AlphaFoldDB" id="A0A6S7I176"/>
<organism evidence="1 2">
    <name type="scientific">Paramuricea clavata</name>
    <name type="common">Red gorgonian</name>
    <name type="synonym">Violescent sea-whip</name>
    <dbReference type="NCBI Taxonomy" id="317549"/>
    <lineage>
        <taxon>Eukaryota</taxon>
        <taxon>Metazoa</taxon>
        <taxon>Cnidaria</taxon>
        <taxon>Anthozoa</taxon>
        <taxon>Octocorallia</taxon>
        <taxon>Malacalcyonacea</taxon>
        <taxon>Plexauridae</taxon>
        <taxon>Paramuricea</taxon>
    </lineage>
</organism>
<name>A0A6S7I176_PARCT</name>
<evidence type="ECO:0000313" key="1">
    <source>
        <dbReference type="EMBL" id="CAB4010629.1"/>
    </source>
</evidence>
<keyword evidence="2" id="KW-1185">Reference proteome</keyword>
<dbReference type="EMBL" id="CACRXK020006853">
    <property type="protein sequence ID" value="CAB4010629.1"/>
    <property type="molecule type" value="Genomic_DNA"/>
</dbReference>
<evidence type="ECO:0000313" key="2">
    <source>
        <dbReference type="Proteomes" id="UP001152795"/>
    </source>
</evidence>